<dbReference type="EMBL" id="BNAR01000005">
    <property type="protein sequence ID" value="GHH42285.1"/>
    <property type="molecule type" value="Genomic_DNA"/>
</dbReference>
<dbReference type="InterPro" id="IPR029063">
    <property type="entry name" value="SAM-dependent_MTases_sf"/>
</dbReference>
<dbReference type="Gene3D" id="3.40.50.150">
    <property type="entry name" value="Vaccinia Virus protein VP39"/>
    <property type="match status" value="1"/>
</dbReference>
<protein>
    <submittedName>
        <fullName evidence="1">Uncharacterized protein</fullName>
    </submittedName>
</protein>
<organism evidence="1 2">
    <name type="scientific">Lentzea cavernae</name>
    <dbReference type="NCBI Taxonomy" id="2020703"/>
    <lineage>
        <taxon>Bacteria</taxon>
        <taxon>Bacillati</taxon>
        <taxon>Actinomycetota</taxon>
        <taxon>Actinomycetes</taxon>
        <taxon>Pseudonocardiales</taxon>
        <taxon>Pseudonocardiaceae</taxon>
        <taxon>Lentzea</taxon>
    </lineage>
</organism>
<evidence type="ECO:0000313" key="1">
    <source>
        <dbReference type="EMBL" id="GHH42285.1"/>
    </source>
</evidence>
<dbReference type="Proteomes" id="UP000605568">
    <property type="component" value="Unassembled WGS sequence"/>
</dbReference>
<proteinExistence type="predicted"/>
<evidence type="ECO:0000313" key="2">
    <source>
        <dbReference type="Proteomes" id="UP000605568"/>
    </source>
</evidence>
<reference evidence="2" key="1">
    <citation type="journal article" date="2019" name="Int. J. Syst. Evol. Microbiol.">
        <title>The Global Catalogue of Microorganisms (GCM) 10K type strain sequencing project: providing services to taxonomists for standard genome sequencing and annotation.</title>
        <authorList>
            <consortium name="The Broad Institute Genomics Platform"/>
            <consortium name="The Broad Institute Genome Sequencing Center for Infectious Disease"/>
            <person name="Wu L."/>
            <person name="Ma J."/>
        </authorList>
    </citation>
    <scope>NUCLEOTIDE SEQUENCE [LARGE SCALE GENOMIC DNA]</scope>
    <source>
        <strain evidence="2">CGMCC 4.7367</strain>
    </source>
</reference>
<dbReference type="SUPFAM" id="SSF53335">
    <property type="entry name" value="S-adenosyl-L-methionine-dependent methyltransferases"/>
    <property type="match status" value="1"/>
</dbReference>
<comment type="caution">
    <text evidence="1">The sequence shown here is derived from an EMBL/GenBank/DDBJ whole genome shotgun (WGS) entry which is preliminary data.</text>
</comment>
<keyword evidence="2" id="KW-1185">Reference proteome</keyword>
<name>A0ABQ3MGC0_9PSEU</name>
<accession>A0ABQ3MGC0</accession>
<gene>
    <name evidence="1" type="ORF">GCM10017774_38410</name>
</gene>
<sequence>MWLGVVYYLTPEAAHSTLAYIAGQAQPVEVVFDYLRAATTDAERAHQRLRAERLAGVGESVFSYFTPDGIAAQLWSLGFTGVEDHPAADLVVGYLGESAGGTVPGARPSPHAARKPLRTVSIFGAIQDIVEDSFCRNASSRRLRHPDADAGEENGCRSLRTRWRPQSLRRTTRRRSWWRYSPGWRSSPVRFRRNSSST</sequence>